<dbReference type="Proteomes" id="UP000198972">
    <property type="component" value="Unassembled WGS sequence"/>
</dbReference>
<dbReference type="PANTHER" id="PTHR32089">
    <property type="entry name" value="METHYL-ACCEPTING CHEMOTAXIS PROTEIN MCPB"/>
    <property type="match status" value="1"/>
</dbReference>
<dbReference type="SUPFAM" id="SSF58104">
    <property type="entry name" value="Methyl-accepting chemotaxis protein (MCP) signaling domain"/>
    <property type="match status" value="1"/>
</dbReference>
<name>A0A1G7LNE3_9BACL</name>
<keyword evidence="3" id="KW-1133">Transmembrane helix</keyword>
<proteinExistence type="predicted"/>
<feature type="transmembrane region" description="Helical" evidence="3">
    <location>
        <begin position="116"/>
        <end position="136"/>
    </location>
</feature>
<keyword evidence="3" id="KW-0472">Membrane</keyword>
<dbReference type="Pfam" id="PF00015">
    <property type="entry name" value="MCPsignal"/>
    <property type="match status" value="1"/>
</dbReference>
<dbReference type="AlphaFoldDB" id="A0A1G7LNE3"/>
<feature type="transmembrane region" description="Helical" evidence="3">
    <location>
        <begin position="70"/>
        <end position="88"/>
    </location>
</feature>
<feature type="domain" description="Methyl-accepting transducer" evidence="4">
    <location>
        <begin position="214"/>
        <end position="471"/>
    </location>
</feature>
<feature type="transmembrane region" description="Helical" evidence="3">
    <location>
        <begin position="15"/>
        <end position="33"/>
    </location>
</feature>
<dbReference type="STRING" id="670482.SAMN04488542_1123"/>
<dbReference type="GO" id="GO:0016020">
    <property type="term" value="C:membrane"/>
    <property type="evidence" value="ECO:0007669"/>
    <property type="project" value="InterPro"/>
</dbReference>
<evidence type="ECO:0000256" key="1">
    <source>
        <dbReference type="ARBA" id="ARBA00023224"/>
    </source>
</evidence>
<accession>A0A1G7LNE3</accession>
<organism evidence="5 6">
    <name type="scientific">Fontibacillus panacisegetis</name>
    <dbReference type="NCBI Taxonomy" id="670482"/>
    <lineage>
        <taxon>Bacteria</taxon>
        <taxon>Bacillati</taxon>
        <taxon>Bacillota</taxon>
        <taxon>Bacilli</taxon>
        <taxon>Bacillales</taxon>
        <taxon>Paenibacillaceae</taxon>
        <taxon>Fontibacillus</taxon>
    </lineage>
</organism>
<evidence type="ECO:0000256" key="2">
    <source>
        <dbReference type="PROSITE-ProRule" id="PRU00284"/>
    </source>
</evidence>
<reference evidence="5 6" key="1">
    <citation type="submission" date="2016-10" db="EMBL/GenBank/DDBJ databases">
        <authorList>
            <person name="de Groot N.N."/>
        </authorList>
    </citation>
    <scope>NUCLEOTIDE SEQUENCE [LARGE SCALE GENOMIC DNA]</scope>
    <source>
        <strain evidence="5 6">DSM 28129</strain>
    </source>
</reference>
<feature type="transmembrane region" description="Helical" evidence="3">
    <location>
        <begin position="94"/>
        <end position="111"/>
    </location>
</feature>
<dbReference type="GO" id="GO:0007165">
    <property type="term" value="P:signal transduction"/>
    <property type="evidence" value="ECO:0007669"/>
    <property type="project" value="UniProtKB-KW"/>
</dbReference>
<evidence type="ECO:0000259" key="4">
    <source>
        <dbReference type="PROSITE" id="PS50111"/>
    </source>
</evidence>
<gene>
    <name evidence="5" type="ORF">SAMN04488542_1123</name>
</gene>
<dbReference type="SMART" id="SM00283">
    <property type="entry name" value="MA"/>
    <property type="match status" value="1"/>
</dbReference>
<keyword evidence="6" id="KW-1185">Reference proteome</keyword>
<protein>
    <submittedName>
        <fullName evidence="5">Methyl-accepting chemotaxis sensory transducer</fullName>
    </submittedName>
</protein>
<feature type="transmembrane region" description="Helical" evidence="3">
    <location>
        <begin position="148"/>
        <end position="166"/>
    </location>
</feature>
<keyword evidence="1 2" id="KW-0807">Transducer</keyword>
<dbReference type="EMBL" id="FNBG01000012">
    <property type="protein sequence ID" value="SDF50894.1"/>
    <property type="molecule type" value="Genomic_DNA"/>
</dbReference>
<evidence type="ECO:0000313" key="5">
    <source>
        <dbReference type="EMBL" id="SDF50894.1"/>
    </source>
</evidence>
<evidence type="ECO:0000256" key="3">
    <source>
        <dbReference type="SAM" id="Phobius"/>
    </source>
</evidence>
<dbReference type="PANTHER" id="PTHR32089:SF112">
    <property type="entry name" value="LYSOZYME-LIKE PROTEIN-RELATED"/>
    <property type="match status" value="1"/>
</dbReference>
<dbReference type="Gene3D" id="1.10.287.950">
    <property type="entry name" value="Methyl-accepting chemotaxis protein"/>
    <property type="match status" value="1"/>
</dbReference>
<feature type="transmembrane region" description="Helical" evidence="3">
    <location>
        <begin position="39"/>
        <end position="58"/>
    </location>
</feature>
<dbReference type="RefSeq" id="WP_175471383.1">
    <property type="nucleotide sequence ID" value="NZ_FNBG01000012.1"/>
</dbReference>
<dbReference type="PROSITE" id="PS50111">
    <property type="entry name" value="CHEMOTAXIS_TRANSDUC_2"/>
    <property type="match status" value="1"/>
</dbReference>
<evidence type="ECO:0000313" key="6">
    <source>
        <dbReference type="Proteomes" id="UP000198972"/>
    </source>
</evidence>
<keyword evidence="3" id="KW-0812">Transmembrane</keyword>
<sequence>MHLQGRFSFHHVTKINYFILLVCSSVFAIEAPFMHGREIGLRISTVMIITCLIGSAIYFAHLKKLLPENVIGSLMPLAPTVIALTLLIYEQGAFRFFLVFPVTIVSSAMYFRRDILLTYSGLLNILLVTTFIINPTALMGPNWELSDFILRLIFLDSTVVYLYFLTKWGKGLIDESKIKETEALDLYTTLGKNMEDIRAYTRTLNDSVTSSNINIAGTREISSTVVLAVQEIARGVEQEATSLNDINSSILDIDQLVQEIHKSSRTTLDDSTEVTELVNKSSQGVTELTERISVVQGAIQSALDAVSHMNVRMEQISDILLSITQISTQTNLLSLNAAIESARAGEAGRGFAVVATEIRKLASNTSNLTGRIQGIVDGMTQNTQEALADVQRGHAASEQGAEIVASFRSSFQTIENRFVGISDHIRVEAEQLNSLIQQFSGIRDQVGDIASITQEHSATAEEMLSSIEEQNSRIITIHQEMDEVRSVIDKLGVMTST</sequence>
<dbReference type="InterPro" id="IPR004089">
    <property type="entry name" value="MCPsignal_dom"/>
</dbReference>